<dbReference type="OrthoDB" id="2789670at2759"/>
<comment type="caution">
    <text evidence="9">The sequence shown here is derived from an EMBL/GenBank/DDBJ whole genome shotgun (WGS) entry which is preliminary data.</text>
</comment>
<dbReference type="Gene3D" id="1.10.630.10">
    <property type="entry name" value="Cytochrome P450"/>
    <property type="match status" value="1"/>
</dbReference>
<dbReference type="SUPFAM" id="SSF48264">
    <property type="entry name" value="Cytochrome P450"/>
    <property type="match status" value="1"/>
</dbReference>
<sequence>METTVLFLCAALSLAIFFLLTSIRQRAHGRKKDGNKLLPPGHPALVFLAKFLALRRSIFDLGPLLRELHSRHGPVISIRLARTLVFVADRRLAHRALVQGGATFADRPPPIDPGLMFNGGAYWRLLRRNLAAEARASFFAPARQRVCDRLLVNIQSTNSKEDDKESVVTLRPLLRRATFELLVYMCFGAWLDEEILEEIEQVQHQILRSVTSFPIFAFFPSITKRIFRRWWAELVAVRRRQDHLFLPLIHHSSRSKAQDPPPPSCYADSLVKLRLPEEGDRPLTQSELVSLCSEFLNGGTDTTVTLVEWIMAELVNNPDVQAKLRHELVHGAGGGDELDNNLQEMPYLKAVVMEGLRLHPPGHFLLPHGVQADSDIGGYTVPKGAELNFLVAEMGRDHTVWKDPLQFRPERFLDGGDGCGVDITGSREIKMMPFGVGRHMCPGYALGMHHAEYFVARMVRDLRWLPPPPPPPPVEVPAPAAAGGGHGRDPGFHNRHEAPATCTHPRPSCHK</sequence>
<reference evidence="10" key="1">
    <citation type="journal article" date="2019" name="Nat. Commun.">
        <title>The genome of broomcorn millet.</title>
        <authorList>
            <person name="Zou C."/>
            <person name="Miki D."/>
            <person name="Li D."/>
            <person name="Tang Q."/>
            <person name="Xiao L."/>
            <person name="Rajput S."/>
            <person name="Deng P."/>
            <person name="Jia W."/>
            <person name="Huang R."/>
            <person name="Zhang M."/>
            <person name="Sun Y."/>
            <person name="Hu J."/>
            <person name="Fu X."/>
            <person name="Schnable P.S."/>
            <person name="Li F."/>
            <person name="Zhang H."/>
            <person name="Feng B."/>
            <person name="Zhu X."/>
            <person name="Liu R."/>
            <person name="Schnable J.C."/>
            <person name="Zhu J.-K."/>
            <person name="Zhang H."/>
        </authorList>
    </citation>
    <scope>NUCLEOTIDE SEQUENCE [LARGE SCALE GENOMIC DNA]</scope>
</reference>
<dbReference type="Proteomes" id="UP000275267">
    <property type="component" value="Unassembled WGS sequence"/>
</dbReference>
<dbReference type="PANTHER" id="PTHR24298:SF892">
    <property type="entry name" value="CYTOCHROME P450 89A2"/>
    <property type="match status" value="1"/>
</dbReference>
<comment type="similarity">
    <text evidence="7">Belongs to the cytochrome P450 family.</text>
</comment>
<dbReference type="PRINTS" id="PR00463">
    <property type="entry name" value="EP450I"/>
</dbReference>
<dbReference type="STRING" id="4540.A0A3L6RBR0"/>
<dbReference type="CDD" id="cd11075">
    <property type="entry name" value="CYP77_89"/>
    <property type="match status" value="1"/>
</dbReference>
<keyword evidence="7" id="KW-0503">Monooxygenase</keyword>
<dbReference type="InterPro" id="IPR001128">
    <property type="entry name" value="Cyt_P450"/>
</dbReference>
<keyword evidence="6 7" id="KW-0349">Heme</keyword>
<dbReference type="GO" id="GO:0005506">
    <property type="term" value="F:iron ion binding"/>
    <property type="evidence" value="ECO:0007669"/>
    <property type="project" value="InterPro"/>
</dbReference>
<dbReference type="InterPro" id="IPR002401">
    <property type="entry name" value="Cyt_P450_E_grp-I"/>
</dbReference>
<evidence type="ECO:0008006" key="11">
    <source>
        <dbReference type="Google" id="ProtNLM"/>
    </source>
</evidence>
<feature type="binding site" description="axial binding residue" evidence="6">
    <location>
        <position position="441"/>
    </location>
    <ligand>
        <name>heme</name>
        <dbReference type="ChEBI" id="CHEBI:30413"/>
    </ligand>
    <ligandPart>
        <name>Fe</name>
        <dbReference type="ChEBI" id="CHEBI:18248"/>
    </ligandPart>
</feature>
<keyword evidence="10" id="KW-1185">Reference proteome</keyword>
<feature type="region of interest" description="Disordered" evidence="8">
    <location>
        <begin position="469"/>
        <end position="511"/>
    </location>
</feature>
<dbReference type="GO" id="GO:0016020">
    <property type="term" value="C:membrane"/>
    <property type="evidence" value="ECO:0007669"/>
    <property type="project" value="UniProtKB-SubCell"/>
</dbReference>
<keyword evidence="7" id="KW-0560">Oxidoreductase</keyword>
<gene>
    <name evidence="9" type="ORF">C2845_PM06G04760</name>
</gene>
<evidence type="ECO:0000256" key="2">
    <source>
        <dbReference type="ARBA" id="ARBA00022692"/>
    </source>
</evidence>
<dbReference type="PROSITE" id="PS00086">
    <property type="entry name" value="CYTOCHROME_P450"/>
    <property type="match status" value="1"/>
</dbReference>
<dbReference type="GO" id="GO:0020037">
    <property type="term" value="F:heme binding"/>
    <property type="evidence" value="ECO:0007669"/>
    <property type="project" value="InterPro"/>
</dbReference>
<evidence type="ECO:0000256" key="7">
    <source>
        <dbReference type="RuleBase" id="RU000461"/>
    </source>
</evidence>
<dbReference type="InterPro" id="IPR017972">
    <property type="entry name" value="Cyt_P450_CS"/>
</dbReference>
<keyword evidence="6 7" id="KW-0408">Iron</keyword>
<dbReference type="GO" id="GO:0016709">
    <property type="term" value="F:oxidoreductase activity, acting on paired donors, with incorporation or reduction of molecular oxygen, NAD(P)H as one donor, and incorporation of one atom of oxygen"/>
    <property type="evidence" value="ECO:0007669"/>
    <property type="project" value="TreeGrafter"/>
</dbReference>
<evidence type="ECO:0000256" key="6">
    <source>
        <dbReference type="PIRSR" id="PIRSR602401-1"/>
    </source>
</evidence>
<dbReference type="AlphaFoldDB" id="A0A3L6RBR0"/>
<evidence type="ECO:0000256" key="1">
    <source>
        <dbReference type="ARBA" id="ARBA00004167"/>
    </source>
</evidence>
<keyword evidence="5" id="KW-0472">Membrane</keyword>
<name>A0A3L6RBR0_PANMI</name>
<feature type="compositionally biased region" description="Basic and acidic residues" evidence="8">
    <location>
        <begin position="486"/>
        <end position="498"/>
    </location>
</feature>
<dbReference type="PRINTS" id="PR00385">
    <property type="entry name" value="P450"/>
</dbReference>
<evidence type="ECO:0000256" key="3">
    <source>
        <dbReference type="ARBA" id="ARBA00022723"/>
    </source>
</evidence>
<dbReference type="Pfam" id="PF00067">
    <property type="entry name" value="p450"/>
    <property type="match status" value="1"/>
</dbReference>
<protein>
    <recommendedName>
        <fullName evidence="11">Cytochrome P450 89A2-like</fullName>
    </recommendedName>
</protein>
<proteinExistence type="inferred from homology"/>
<dbReference type="PANTHER" id="PTHR24298">
    <property type="entry name" value="FLAVONOID 3'-MONOOXYGENASE-RELATED"/>
    <property type="match status" value="1"/>
</dbReference>
<evidence type="ECO:0000256" key="4">
    <source>
        <dbReference type="ARBA" id="ARBA00022989"/>
    </source>
</evidence>
<dbReference type="InterPro" id="IPR051103">
    <property type="entry name" value="Plant_metabolite_P450s"/>
</dbReference>
<keyword evidence="3 6" id="KW-0479">Metal-binding</keyword>
<dbReference type="EMBL" id="PQIB02000009">
    <property type="protein sequence ID" value="RLN00257.1"/>
    <property type="molecule type" value="Genomic_DNA"/>
</dbReference>
<evidence type="ECO:0000313" key="10">
    <source>
        <dbReference type="Proteomes" id="UP000275267"/>
    </source>
</evidence>
<keyword evidence="4" id="KW-1133">Transmembrane helix</keyword>
<evidence type="ECO:0000256" key="5">
    <source>
        <dbReference type="ARBA" id="ARBA00023136"/>
    </source>
</evidence>
<keyword evidence="2" id="KW-0812">Transmembrane</keyword>
<dbReference type="InterPro" id="IPR036396">
    <property type="entry name" value="Cyt_P450_sf"/>
</dbReference>
<evidence type="ECO:0000256" key="8">
    <source>
        <dbReference type="SAM" id="MobiDB-lite"/>
    </source>
</evidence>
<comment type="subcellular location">
    <subcellularLocation>
        <location evidence="1">Membrane</location>
        <topology evidence="1">Single-pass membrane protein</topology>
    </subcellularLocation>
</comment>
<organism evidence="9 10">
    <name type="scientific">Panicum miliaceum</name>
    <name type="common">Proso millet</name>
    <name type="synonym">Broomcorn millet</name>
    <dbReference type="NCBI Taxonomy" id="4540"/>
    <lineage>
        <taxon>Eukaryota</taxon>
        <taxon>Viridiplantae</taxon>
        <taxon>Streptophyta</taxon>
        <taxon>Embryophyta</taxon>
        <taxon>Tracheophyta</taxon>
        <taxon>Spermatophyta</taxon>
        <taxon>Magnoliopsida</taxon>
        <taxon>Liliopsida</taxon>
        <taxon>Poales</taxon>
        <taxon>Poaceae</taxon>
        <taxon>PACMAD clade</taxon>
        <taxon>Panicoideae</taxon>
        <taxon>Panicodae</taxon>
        <taxon>Paniceae</taxon>
        <taxon>Panicinae</taxon>
        <taxon>Panicum</taxon>
        <taxon>Panicum sect. Panicum</taxon>
    </lineage>
</organism>
<comment type="cofactor">
    <cofactor evidence="6">
        <name>heme</name>
        <dbReference type="ChEBI" id="CHEBI:30413"/>
    </cofactor>
</comment>
<accession>A0A3L6RBR0</accession>
<evidence type="ECO:0000313" key="9">
    <source>
        <dbReference type="EMBL" id="RLN00257.1"/>
    </source>
</evidence>